<dbReference type="AlphaFoldDB" id="A0A660HNX4"/>
<dbReference type="Proteomes" id="UP000053087">
    <property type="component" value="Chromosome"/>
</dbReference>
<proteinExistence type="predicted"/>
<protein>
    <submittedName>
        <fullName evidence="2">Uncharacterized protein</fullName>
    </submittedName>
</protein>
<dbReference type="GeneID" id="53686650"/>
<dbReference type="KEGG" id="mfz:AOB57_000945"/>
<evidence type="ECO:0000313" key="4">
    <source>
        <dbReference type="Proteomes" id="UP000053087"/>
    </source>
</evidence>
<dbReference type="EMBL" id="CP032683">
    <property type="protein sequence ID" value="AYK13964.1"/>
    <property type="molecule type" value="Genomic_DNA"/>
</dbReference>
<keyword evidence="1" id="KW-0812">Transmembrane</keyword>
<keyword evidence="4" id="KW-1185">Reference proteome</keyword>
<reference evidence="3 5" key="3">
    <citation type="journal article" date="2020" name="Biotechnol. Biofuels">
        <title>New insights from the biogas microbiome by comprehensive genome-resolved metagenomics of nearly 1600 species originating from multiple anaerobic digesters.</title>
        <authorList>
            <person name="Campanaro S."/>
            <person name="Treu L."/>
            <person name="Rodriguez-R L.M."/>
            <person name="Kovalovszki A."/>
            <person name="Ziels R.M."/>
            <person name="Maus I."/>
            <person name="Zhu X."/>
            <person name="Kougias P.G."/>
            <person name="Basile A."/>
            <person name="Luo G."/>
            <person name="Schluter A."/>
            <person name="Konstantinidis K.T."/>
            <person name="Angelidaki I."/>
        </authorList>
    </citation>
    <scope>NUCLEOTIDE SEQUENCE [LARGE SCALE GENOMIC DNA]</scope>
    <source>
        <strain evidence="3">AS22ysBPME_46</strain>
    </source>
</reference>
<accession>A0A660HNX4</accession>
<organism evidence="2 4">
    <name type="scientific">Methanosarcina flavescens</name>
    <dbReference type="NCBI Taxonomy" id="1715806"/>
    <lineage>
        <taxon>Archaea</taxon>
        <taxon>Methanobacteriati</taxon>
        <taxon>Methanobacteriota</taxon>
        <taxon>Stenosarchaea group</taxon>
        <taxon>Methanomicrobia</taxon>
        <taxon>Methanosarcinales</taxon>
        <taxon>Methanosarcinaceae</taxon>
        <taxon>Methanosarcina</taxon>
    </lineage>
</organism>
<evidence type="ECO:0000313" key="5">
    <source>
        <dbReference type="Proteomes" id="UP000585579"/>
    </source>
</evidence>
<gene>
    <name evidence="2" type="ORF">AOB57_000945</name>
    <name evidence="3" type="ORF">GX302_07765</name>
</gene>
<name>A0A660HNX4_9EURY</name>
<evidence type="ECO:0000313" key="3">
    <source>
        <dbReference type="EMBL" id="NLK32718.1"/>
    </source>
</evidence>
<reference evidence="2" key="2">
    <citation type="submission" date="2018-10" db="EMBL/GenBank/DDBJ databases">
        <authorList>
            <person name="Fischer M.A."/>
            <person name="Kern T."/>
            <person name="Deppenmeier U."/>
            <person name="Schmitz R.A."/>
            <person name="Rother M."/>
        </authorList>
    </citation>
    <scope>NUCLEOTIDE SEQUENCE</scope>
    <source>
        <strain evidence="2">E03.2</strain>
    </source>
</reference>
<reference evidence="2 4" key="1">
    <citation type="journal article" date="2016" name="Int. J. Syst. Evol. Microbiol.">
        <title>Methanosarcina flavescens sp. nov., a methanogenic archaeon isolated from a full-scale anaerobic digester.</title>
        <authorList>
            <person name="Kern T."/>
            <person name="Fischer M.A."/>
            <person name="Deppenmeier U."/>
            <person name="Schmitz R.A."/>
            <person name="Rother M."/>
        </authorList>
    </citation>
    <scope>NUCLEOTIDE SEQUENCE [LARGE SCALE GENOMIC DNA]</scope>
    <source>
        <strain evidence="2 4">E03.2</strain>
    </source>
</reference>
<sequence>MINEDDIAKNFDKINLKWLKWGVIINFAMLLTVIAQLFNVHIPVPSFDEKEYLIYNTEPEIYPTNLYLLNTDPIYYVEMEVNNKEIIEYGEDLKFSITINNKGKKNIENPEYRILICDPLERIRGVYPKINTPINAPEDLLTKKDDISSEDGDNKLNFVFKLPSEDQKLIGDWRIFIYLFDRNSNSLVSYNIYEFKVSENRPLGFEKFFIYILPGIVFILGNIIFDLLKKKREQISRQSN</sequence>
<keyword evidence="1" id="KW-1133">Transmembrane helix</keyword>
<dbReference type="Proteomes" id="UP000585579">
    <property type="component" value="Unassembled WGS sequence"/>
</dbReference>
<evidence type="ECO:0000256" key="1">
    <source>
        <dbReference type="SAM" id="Phobius"/>
    </source>
</evidence>
<feature type="transmembrane region" description="Helical" evidence="1">
    <location>
        <begin position="208"/>
        <end position="228"/>
    </location>
</feature>
<evidence type="ECO:0000313" key="2">
    <source>
        <dbReference type="EMBL" id="AYK13964.1"/>
    </source>
</evidence>
<dbReference type="EMBL" id="JAAYQL010000043">
    <property type="protein sequence ID" value="NLK32718.1"/>
    <property type="molecule type" value="Genomic_DNA"/>
</dbReference>
<keyword evidence="1" id="KW-0472">Membrane</keyword>
<dbReference type="RefSeq" id="WP_054298814.1">
    <property type="nucleotide sequence ID" value="NZ_CP032683.1"/>
</dbReference>
<feature type="transmembrane region" description="Helical" evidence="1">
    <location>
        <begin position="21"/>
        <end position="42"/>
    </location>
</feature>